<name>A0ABP9I4I0_9ACTN</name>
<dbReference type="InterPro" id="IPR017439">
    <property type="entry name" value="Amidohydrolase"/>
</dbReference>
<comment type="caution">
    <text evidence="2">The sequence shown here is derived from an EMBL/GenBank/DDBJ whole genome shotgun (WGS) entry which is preliminary data.</text>
</comment>
<organism evidence="2 3">
    <name type="scientific">Kineococcus glutinatus</name>
    <dbReference type="NCBI Taxonomy" id="1070872"/>
    <lineage>
        <taxon>Bacteria</taxon>
        <taxon>Bacillati</taxon>
        <taxon>Actinomycetota</taxon>
        <taxon>Actinomycetes</taxon>
        <taxon>Kineosporiales</taxon>
        <taxon>Kineosporiaceae</taxon>
        <taxon>Kineococcus</taxon>
    </lineage>
</organism>
<evidence type="ECO:0000259" key="1">
    <source>
        <dbReference type="Pfam" id="PF07687"/>
    </source>
</evidence>
<keyword evidence="3" id="KW-1185">Reference proteome</keyword>
<accession>A0ABP9I4I0</accession>
<dbReference type="Pfam" id="PF01546">
    <property type="entry name" value="Peptidase_M20"/>
    <property type="match status" value="1"/>
</dbReference>
<dbReference type="Proteomes" id="UP001501195">
    <property type="component" value="Unassembled WGS sequence"/>
</dbReference>
<dbReference type="Gene3D" id="3.40.630.10">
    <property type="entry name" value="Zn peptidases"/>
    <property type="match status" value="1"/>
</dbReference>
<reference evidence="3" key="1">
    <citation type="journal article" date="2019" name="Int. J. Syst. Evol. Microbiol.">
        <title>The Global Catalogue of Microorganisms (GCM) 10K type strain sequencing project: providing services to taxonomists for standard genome sequencing and annotation.</title>
        <authorList>
            <consortium name="The Broad Institute Genomics Platform"/>
            <consortium name="The Broad Institute Genome Sequencing Center for Infectious Disease"/>
            <person name="Wu L."/>
            <person name="Ma J."/>
        </authorList>
    </citation>
    <scope>NUCLEOTIDE SEQUENCE [LARGE SCALE GENOMIC DNA]</scope>
    <source>
        <strain evidence="3">JCM 18126</strain>
    </source>
</reference>
<dbReference type="NCBIfam" id="TIGR01891">
    <property type="entry name" value="amidohydrolases"/>
    <property type="match status" value="1"/>
</dbReference>
<dbReference type="SUPFAM" id="SSF55031">
    <property type="entry name" value="Bacterial exopeptidase dimerisation domain"/>
    <property type="match status" value="1"/>
</dbReference>
<dbReference type="Pfam" id="PF07687">
    <property type="entry name" value="M20_dimer"/>
    <property type="match status" value="1"/>
</dbReference>
<evidence type="ECO:0000313" key="2">
    <source>
        <dbReference type="EMBL" id="GAA4987586.1"/>
    </source>
</evidence>
<dbReference type="EMBL" id="BAABIL010000443">
    <property type="protein sequence ID" value="GAA4987586.1"/>
    <property type="molecule type" value="Genomic_DNA"/>
</dbReference>
<sequence>MDLVDDARALQPDLVRLRRTLHRTPELGLQLPRTQEAVLAALAGLPLEVSTGTTSTSVTAVLRGGRRPVDGAPARTVLLRADMDALPVVEEGAGGDDVPVAANGAMHACGHDLHTAALVGAAHLLGAHRDGLAGDVVLMFQPGEEGHDGAAAMIAEGVLDAAGRRADHAYALHVFSNVLPTGVVASRPGTVLAASAGLRVTVRGAGGHGSSPHAAKDPVVAAAEMITSLQTMVTRTFDVFDPVVVTVGVLAAGSARNVIPDTATFEATVRSFSAAAGERLRVAVPRVLRGVAAAHDVDVEVEFAAEYPPTVNDAAEVGFAAGVVRELFGEERYLDAPRPVSGSEDFSRVLQQVPGAFLGLGACPPGLDPATAPMNHSPRARFDERVLADAAALHAGLALARLGGAS</sequence>
<protein>
    <submittedName>
        <fullName evidence="2">M20 family metallopeptidase</fullName>
    </submittedName>
</protein>
<dbReference type="Gene3D" id="3.30.70.360">
    <property type="match status" value="1"/>
</dbReference>
<feature type="domain" description="Peptidase M20 dimerisation" evidence="1">
    <location>
        <begin position="195"/>
        <end position="277"/>
    </location>
</feature>
<dbReference type="InterPro" id="IPR002933">
    <property type="entry name" value="Peptidase_M20"/>
</dbReference>
<proteinExistence type="predicted"/>
<dbReference type="CDD" id="cd03886">
    <property type="entry name" value="M20_Acy1"/>
    <property type="match status" value="1"/>
</dbReference>
<dbReference type="RefSeq" id="WP_345713141.1">
    <property type="nucleotide sequence ID" value="NZ_BAABIL010000443.1"/>
</dbReference>
<evidence type="ECO:0000313" key="3">
    <source>
        <dbReference type="Proteomes" id="UP001501195"/>
    </source>
</evidence>
<dbReference type="PANTHER" id="PTHR11014">
    <property type="entry name" value="PEPTIDASE M20 FAMILY MEMBER"/>
    <property type="match status" value="1"/>
</dbReference>
<gene>
    <name evidence="2" type="ORF">GCM10023225_26900</name>
</gene>
<dbReference type="InterPro" id="IPR011650">
    <property type="entry name" value="Peptidase_M20_dimer"/>
</dbReference>
<dbReference type="InterPro" id="IPR036264">
    <property type="entry name" value="Bact_exopeptidase_dim_dom"/>
</dbReference>
<dbReference type="PIRSF" id="PIRSF005962">
    <property type="entry name" value="Pept_M20D_amidohydro"/>
    <property type="match status" value="1"/>
</dbReference>
<dbReference type="PANTHER" id="PTHR11014:SF63">
    <property type="entry name" value="METALLOPEPTIDASE, PUTATIVE (AFU_ORTHOLOGUE AFUA_6G09600)-RELATED"/>
    <property type="match status" value="1"/>
</dbReference>
<dbReference type="SUPFAM" id="SSF53187">
    <property type="entry name" value="Zn-dependent exopeptidases"/>
    <property type="match status" value="1"/>
</dbReference>